<evidence type="ECO:0000256" key="1">
    <source>
        <dbReference type="SAM" id="SignalP"/>
    </source>
</evidence>
<reference evidence="2 3" key="1">
    <citation type="submission" date="2019-11" db="EMBL/GenBank/DDBJ databases">
        <authorList>
            <person name="Li J."/>
        </authorList>
    </citation>
    <scope>NUCLEOTIDE SEQUENCE [LARGE SCALE GENOMIC DNA]</scope>
    <source>
        <strain evidence="2 3">MF47</strain>
    </source>
</reference>
<organism evidence="2 3">
    <name type="scientific">Aeromicrobium yanjiei</name>
    <dbReference type="NCBI Taxonomy" id="2662028"/>
    <lineage>
        <taxon>Bacteria</taxon>
        <taxon>Bacillati</taxon>
        <taxon>Actinomycetota</taxon>
        <taxon>Actinomycetes</taxon>
        <taxon>Propionibacteriales</taxon>
        <taxon>Nocardioidaceae</taxon>
        <taxon>Aeromicrobium</taxon>
    </lineage>
</organism>
<feature type="signal peptide" evidence="1">
    <location>
        <begin position="1"/>
        <end position="21"/>
    </location>
</feature>
<evidence type="ECO:0000313" key="2">
    <source>
        <dbReference type="EMBL" id="QGG42039.1"/>
    </source>
</evidence>
<evidence type="ECO:0008006" key="4">
    <source>
        <dbReference type="Google" id="ProtNLM"/>
    </source>
</evidence>
<protein>
    <recommendedName>
        <fullName evidence="4">Lipoprotein</fullName>
    </recommendedName>
</protein>
<dbReference type="KEGG" id="aef:GEV26_12040"/>
<dbReference type="Proteomes" id="UP000392064">
    <property type="component" value="Chromosome"/>
</dbReference>
<dbReference type="RefSeq" id="WP_153653347.1">
    <property type="nucleotide sequence ID" value="NZ_CP045737.1"/>
</dbReference>
<dbReference type="EMBL" id="CP045737">
    <property type="protein sequence ID" value="QGG42039.1"/>
    <property type="molecule type" value="Genomic_DNA"/>
</dbReference>
<proteinExistence type="predicted"/>
<keyword evidence="3" id="KW-1185">Reference proteome</keyword>
<feature type="chain" id="PRO_5038711859" description="Lipoprotein" evidence="1">
    <location>
        <begin position="22"/>
        <end position="102"/>
    </location>
</feature>
<name>A0A5Q2MJU6_9ACTN</name>
<evidence type="ECO:0000313" key="3">
    <source>
        <dbReference type="Proteomes" id="UP000392064"/>
    </source>
</evidence>
<gene>
    <name evidence="2" type="ORF">GEV26_12040</name>
</gene>
<dbReference type="AlphaFoldDB" id="A0A5Q2MJU6"/>
<sequence length="102" mass="10632">MKKSLSAAMIVAALALTSACGGGEDRPSKGEVKTSITSKDSVFGTSIPEAAADCVAGLLVDSKLSDKTLNAIVEKDEDYKGSKEDREALTDVSKKFSECVTN</sequence>
<dbReference type="PROSITE" id="PS51257">
    <property type="entry name" value="PROKAR_LIPOPROTEIN"/>
    <property type="match status" value="1"/>
</dbReference>
<accession>A0A5Q2MJU6</accession>
<keyword evidence="1" id="KW-0732">Signal</keyword>